<evidence type="ECO:0000256" key="6">
    <source>
        <dbReference type="ARBA" id="ARBA00023186"/>
    </source>
</evidence>
<evidence type="ECO:0000256" key="8">
    <source>
        <dbReference type="ARBA" id="ARBA00024235"/>
    </source>
</evidence>
<keyword evidence="9" id="KW-0802">TPR repeat</keyword>
<evidence type="ECO:0000256" key="7">
    <source>
        <dbReference type="ARBA" id="ARBA00024197"/>
    </source>
</evidence>
<reference evidence="12" key="1">
    <citation type="submission" date="2015-04" db="EMBL/GenBank/DDBJ databases">
        <authorList>
            <person name="Syromyatnikov M.Y."/>
            <person name="Popov V.N."/>
        </authorList>
    </citation>
    <scope>NUCLEOTIDE SEQUENCE</scope>
    <source>
        <strain evidence="12">MO-1</strain>
    </source>
</reference>
<evidence type="ECO:0000256" key="2">
    <source>
        <dbReference type="ARBA" id="ARBA00022475"/>
    </source>
</evidence>
<evidence type="ECO:0000256" key="4">
    <source>
        <dbReference type="ARBA" id="ARBA00022989"/>
    </source>
</evidence>
<keyword evidence="4 10" id="KW-1133">Transmembrane helix</keyword>
<feature type="repeat" description="TPR" evidence="9">
    <location>
        <begin position="169"/>
        <end position="202"/>
    </location>
</feature>
<dbReference type="GO" id="GO:0044877">
    <property type="term" value="F:protein-containing complex binding"/>
    <property type="evidence" value="ECO:0007669"/>
    <property type="project" value="InterPro"/>
</dbReference>
<keyword evidence="3 10" id="KW-0812">Transmembrane</keyword>
<dbReference type="PANTHER" id="PTHR38035">
    <property type="entry name" value="UPF0070 PROTEIN YFGM"/>
    <property type="match status" value="1"/>
</dbReference>
<evidence type="ECO:0000256" key="5">
    <source>
        <dbReference type="ARBA" id="ARBA00023136"/>
    </source>
</evidence>
<dbReference type="InterPro" id="IPR011990">
    <property type="entry name" value="TPR-like_helical_dom_sf"/>
</dbReference>
<keyword evidence="5 10" id="KW-0472">Membrane</keyword>
<accession>A0A1S7LKR9</accession>
<organism evidence="12">
    <name type="scientific">Magnetococcus massalia (strain MO-1)</name>
    <dbReference type="NCBI Taxonomy" id="451514"/>
    <lineage>
        <taxon>Bacteria</taxon>
        <taxon>Pseudomonadati</taxon>
        <taxon>Pseudomonadota</taxon>
        <taxon>Magnetococcia</taxon>
        <taxon>Magnetococcales</taxon>
        <taxon>Magnetococcaceae</taxon>
        <taxon>Magnetococcus</taxon>
    </lineage>
</organism>
<evidence type="ECO:0000313" key="12">
    <source>
        <dbReference type="EMBL" id="CRH07460.1"/>
    </source>
</evidence>
<dbReference type="PANTHER" id="PTHR38035:SF1">
    <property type="entry name" value="ANCILLARY SECYEG TRANSLOCON SUBUNIT"/>
    <property type="match status" value="1"/>
</dbReference>
<comment type="subcellular location">
    <subcellularLocation>
        <location evidence="1">Cell membrane</location>
        <topology evidence="1">Single-pass type II membrane protein</topology>
    </subcellularLocation>
</comment>
<dbReference type="InterPro" id="IPR019734">
    <property type="entry name" value="TPR_rpt"/>
</dbReference>
<dbReference type="GO" id="GO:0005886">
    <property type="term" value="C:plasma membrane"/>
    <property type="evidence" value="ECO:0007669"/>
    <property type="project" value="UniProtKB-SubCell"/>
</dbReference>
<gene>
    <name evidence="12" type="ORF">MAGMO_3323</name>
</gene>
<protein>
    <recommendedName>
        <fullName evidence="8">Ancillary SecYEG translocon subunit</fullName>
    </recommendedName>
</protein>
<evidence type="ECO:0000259" key="11">
    <source>
        <dbReference type="Pfam" id="PF09976"/>
    </source>
</evidence>
<dbReference type="InterPro" id="IPR026039">
    <property type="entry name" value="YfgM"/>
</dbReference>
<keyword evidence="6" id="KW-0143">Chaperone</keyword>
<feature type="domain" description="Ancillary SecYEG translocon subunit/Cell division coordinator CpoB TPR" evidence="11">
    <location>
        <begin position="27"/>
        <end position="216"/>
    </location>
</feature>
<dbReference type="Gene3D" id="1.25.40.10">
    <property type="entry name" value="Tetratricopeptide repeat domain"/>
    <property type="match status" value="1"/>
</dbReference>
<dbReference type="EMBL" id="LO017727">
    <property type="protein sequence ID" value="CRH07460.1"/>
    <property type="molecule type" value="Genomic_DNA"/>
</dbReference>
<evidence type="ECO:0000256" key="10">
    <source>
        <dbReference type="SAM" id="Phobius"/>
    </source>
</evidence>
<dbReference type="InterPro" id="IPR018704">
    <property type="entry name" value="SecYEG/CpoB_TPR"/>
</dbReference>
<proteinExistence type="inferred from homology"/>
<dbReference type="SUPFAM" id="SSF48452">
    <property type="entry name" value="TPR-like"/>
    <property type="match status" value="1"/>
</dbReference>
<evidence type="ECO:0000256" key="3">
    <source>
        <dbReference type="ARBA" id="ARBA00022692"/>
    </source>
</evidence>
<dbReference type="Pfam" id="PF09976">
    <property type="entry name" value="TPR_21"/>
    <property type="match status" value="1"/>
</dbReference>
<sequence>MAQEDTQQEFVFQEVTEALHEERLHRLWHQYKFWLVGGLIAFFLALTLFVLVRDYKVSQDEKASDLYITALQAEKKGNTTLADQELDKLINSHSDHGYALLAHLHRAKLLAQKGDTQSALDQLEKMAKQGGTGPWKDLAMLNAAYMTSGDAKTSAIYLKRISEPSAFSAHGYELKGLLALQQEQAEDALTHFQKALQFSPPKDLENRLMMRIERLGGLEALQAAQLVQSAMPPKEAK</sequence>
<dbReference type="AlphaFoldDB" id="A0A1S7LKR9"/>
<name>A0A1S7LKR9_MAGMO</name>
<evidence type="ECO:0000256" key="1">
    <source>
        <dbReference type="ARBA" id="ARBA00004401"/>
    </source>
</evidence>
<evidence type="ECO:0000256" key="9">
    <source>
        <dbReference type="PROSITE-ProRule" id="PRU00339"/>
    </source>
</evidence>
<feature type="transmembrane region" description="Helical" evidence="10">
    <location>
        <begin position="33"/>
        <end position="52"/>
    </location>
</feature>
<keyword evidence="2" id="KW-1003">Cell membrane</keyword>
<dbReference type="PROSITE" id="PS50005">
    <property type="entry name" value="TPR"/>
    <property type="match status" value="1"/>
</dbReference>
<comment type="similarity">
    <text evidence="7">Belongs to the YfgM family.</text>
</comment>